<sequence length="562" mass="59074">MRSALPPFALALALAAGGAAAQSAAPPLPGETGPGSLPQTRAAARMAEAEATGTPLAEPAAPPIRLGDFGLPITGTPAASAEPDRAWTIVPSIGVQALATDNAEFSATRKHADVITTVTPGLLVSADTARLQGVLNYRPTARFYADDSEQNRLDHSFNGQALVGVVPGVVFLDLRGASSLQSVSGGRAAGDGASDDERDVLQTTSFQVSPYIVHRFGDTATVQIGYAFQSVDQSGEDTRIGVQPGLDGAPLGNAAQSFTAHQGYAVVRSGPDFGRLALEGRLEATSYIGTGVLDDAYRRIGTLQARYAILRGVAVLVEGGYEQQRYAGTPGIAIDEPIWAVGVQFTLANDGRVTLRYGRRDGVNAFSLDASVPVGGRTRLSARYGEQLTTNAQQAADLLSTTSLDRFGNPIDLQTGLPQARPFSGSLLGTQNNLARVRTASLGIVQTWPRDIFALTVTREERIPVSSAEGGTGFAQRGTSASFTWSHSLTPRTDAIAYVQYGRSSSDLRGDGSTAAASLSLVHQLREKLTATVQVGTSLRDYDDQDGRAVQNFILIGLRQTF</sequence>
<name>A0ABX1E424_9PROT</name>
<dbReference type="Gene3D" id="2.40.160.10">
    <property type="entry name" value="Porin"/>
    <property type="match status" value="1"/>
</dbReference>
<feature type="region of interest" description="Disordered" evidence="1">
    <location>
        <begin position="22"/>
        <end position="61"/>
    </location>
</feature>
<feature type="compositionally biased region" description="Low complexity" evidence="1">
    <location>
        <begin position="41"/>
        <end position="51"/>
    </location>
</feature>
<organism evidence="3 4">
    <name type="scientific">Falsiroseomonas selenitidurans</name>
    <dbReference type="NCBI Taxonomy" id="2716335"/>
    <lineage>
        <taxon>Bacteria</taxon>
        <taxon>Pseudomonadati</taxon>
        <taxon>Pseudomonadota</taxon>
        <taxon>Alphaproteobacteria</taxon>
        <taxon>Acetobacterales</taxon>
        <taxon>Roseomonadaceae</taxon>
        <taxon>Falsiroseomonas</taxon>
    </lineage>
</organism>
<evidence type="ECO:0000256" key="1">
    <source>
        <dbReference type="SAM" id="MobiDB-lite"/>
    </source>
</evidence>
<proteinExistence type="predicted"/>
<evidence type="ECO:0000256" key="2">
    <source>
        <dbReference type="SAM" id="SignalP"/>
    </source>
</evidence>
<dbReference type="InterPro" id="IPR017467">
    <property type="entry name" value="CHP03016_PEP-CTERM"/>
</dbReference>
<evidence type="ECO:0000313" key="3">
    <source>
        <dbReference type="EMBL" id="NKC30563.1"/>
    </source>
</evidence>
<dbReference type="Proteomes" id="UP000787635">
    <property type="component" value="Unassembled WGS sequence"/>
</dbReference>
<feature type="chain" id="PRO_5046521751" evidence="2">
    <location>
        <begin position="22"/>
        <end position="562"/>
    </location>
</feature>
<protein>
    <submittedName>
        <fullName evidence="3">TIGR03016 family PEP-CTERM system-associated outer membrane protein</fullName>
    </submittedName>
</protein>
<keyword evidence="4" id="KW-1185">Reference proteome</keyword>
<evidence type="ECO:0000313" key="4">
    <source>
        <dbReference type="Proteomes" id="UP000787635"/>
    </source>
</evidence>
<dbReference type="InterPro" id="IPR023614">
    <property type="entry name" value="Porin_dom_sf"/>
</dbReference>
<feature type="signal peptide" evidence="2">
    <location>
        <begin position="1"/>
        <end position="21"/>
    </location>
</feature>
<dbReference type="NCBIfam" id="TIGR03016">
    <property type="entry name" value="pepcterm_hypo_1"/>
    <property type="match status" value="1"/>
</dbReference>
<dbReference type="EMBL" id="JAAVNE010000007">
    <property type="protein sequence ID" value="NKC30563.1"/>
    <property type="molecule type" value="Genomic_DNA"/>
</dbReference>
<comment type="caution">
    <text evidence="3">The sequence shown here is derived from an EMBL/GenBank/DDBJ whole genome shotgun (WGS) entry which is preliminary data.</text>
</comment>
<dbReference type="RefSeq" id="WP_168028538.1">
    <property type="nucleotide sequence ID" value="NZ_JAAVNE010000007.1"/>
</dbReference>
<reference evidence="3 4" key="1">
    <citation type="submission" date="2020-03" db="EMBL/GenBank/DDBJ databases">
        <title>Roseomonas selenitidurans sp. nov. isolated from urban soil.</title>
        <authorList>
            <person name="Liu H."/>
        </authorList>
    </citation>
    <scope>NUCLEOTIDE SEQUENCE [LARGE SCALE GENOMIC DNA]</scope>
    <source>
        <strain evidence="3 4">BU-1</strain>
    </source>
</reference>
<keyword evidence="2" id="KW-0732">Signal</keyword>
<accession>A0ABX1E424</accession>
<gene>
    <name evidence="3" type="ORF">HEQ75_06785</name>
</gene>